<evidence type="ECO:0000256" key="2">
    <source>
        <dbReference type="ARBA" id="ARBA00022723"/>
    </source>
</evidence>
<accession>A0A4D4J2A6</accession>
<evidence type="ECO:0000256" key="1">
    <source>
        <dbReference type="ARBA" id="ARBA00022722"/>
    </source>
</evidence>
<dbReference type="OrthoDB" id="1525146at2"/>
<dbReference type="GO" id="GO:0046872">
    <property type="term" value="F:metal ion binding"/>
    <property type="evidence" value="ECO:0007669"/>
    <property type="project" value="UniProtKB-KW"/>
</dbReference>
<dbReference type="Gene3D" id="3.40.50.1010">
    <property type="entry name" value="5'-nuclease"/>
    <property type="match status" value="1"/>
</dbReference>
<dbReference type="Proteomes" id="UP000298860">
    <property type="component" value="Unassembled WGS sequence"/>
</dbReference>
<name>A0A4D4J2A6_9PSEU</name>
<dbReference type="SUPFAM" id="SSF88723">
    <property type="entry name" value="PIN domain-like"/>
    <property type="match status" value="1"/>
</dbReference>
<sequence length="136" mass="14910">MRVYLDSSALLKRVIAESESEDLRAALRRHADERAVLLSSRLAAIEVSRAIRTRFDLGYVAAADFVDDAMSGIAEYPIGDEVVSLSQRLNPNRLRSLDAIHVASAMLLDADLLITYDDRMAEAGQQNGLRPAAPGR</sequence>
<comment type="caution">
    <text evidence="6">The sequence shown here is derived from an EMBL/GenBank/DDBJ whole genome shotgun (WGS) entry which is preliminary data.</text>
</comment>
<dbReference type="Pfam" id="PF01850">
    <property type="entry name" value="PIN"/>
    <property type="match status" value="1"/>
</dbReference>
<dbReference type="EMBL" id="BJFL01000001">
    <property type="protein sequence ID" value="GDY28749.1"/>
    <property type="molecule type" value="Genomic_DNA"/>
</dbReference>
<keyword evidence="2" id="KW-0479">Metal-binding</keyword>
<proteinExistence type="predicted"/>
<evidence type="ECO:0000256" key="4">
    <source>
        <dbReference type="ARBA" id="ARBA00022842"/>
    </source>
</evidence>
<dbReference type="GO" id="GO:0016787">
    <property type="term" value="F:hydrolase activity"/>
    <property type="evidence" value="ECO:0007669"/>
    <property type="project" value="UniProtKB-KW"/>
</dbReference>
<keyword evidence="4" id="KW-0460">Magnesium</keyword>
<evidence type="ECO:0000256" key="3">
    <source>
        <dbReference type="ARBA" id="ARBA00022801"/>
    </source>
</evidence>
<feature type="domain" description="PIN" evidence="5">
    <location>
        <begin position="3"/>
        <end position="123"/>
    </location>
</feature>
<dbReference type="CDD" id="cd09874">
    <property type="entry name" value="PIN_MT3492-like"/>
    <property type="match status" value="1"/>
</dbReference>
<dbReference type="InterPro" id="IPR029060">
    <property type="entry name" value="PIN-like_dom_sf"/>
</dbReference>
<dbReference type="GO" id="GO:0004518">
    <property type="term" value="F:nuclease activity"/>
    <property type="evidence" value="ECO:0007669"/>
    <property type="project" value="UniProtKB-KW"/>
</dbReference>
<organism evidence="6 7">
    <name type="scientific">Gandjariella thermophila</name>
    <dbReference type="NCBI Taxonomy" id="1931992"/>
    <lineage>
        <taxon>Bacteria</taxon>
        <taxon>Bacillati</taxon>
        <taxon>Actinomycetota</taxon>
        <taxon>Actinomycetes</taxon>
        <taxon>Pseudonocardiales</taxon>
        <taxon>Pseudonocardiaceae</taxon>
        <taxon>Gandjariella</taxon>
    </lineage>
</organism>
<keyword evidence="7" id="KW-1185">Reference proteome</keyword>
<gene>
    <name evidence="6" type="primary">vapc46</name>
    <name evidence="6" type="ORF">GTS_03820</name>
</gene>
<evidence type="ECO:0000313" key="7">
    <source>
        <dbReference type="Proteomes" id="UP000298860"/>
    </source>
</evidence>
<dbReference type="InterPro" id="IPR002716">
    <property type="entry name" value="PIN_dom"/>
</dbReference>
<keyword evidence="1" id="KW-0540">Nuclease</keyword>
<protein>
    <submittedName>
        <fullName evidence="6">Ribonuclease VapC</fullName>
    </submittedName>
</protein>
<reference evidence="7" key="1">
    <citation type="submission" date="2019-04" db="EMBL/GenBank/DDBJ databases">
        <title>Draft genome sequence of Pseudonocardiaceae bacterium SL3-2-4.</title>
        <authorList>
            <person name="Ningsih F."/>
            <person name="Yokota A."/>
            <person name="Sakai Y."/>
            <person name="Nanatani K."/>
            <person name="Yabe S."/>
            <person name="Oetari A."/>
            <person name="Sjamsuridzal W."/>
        </authorList>
    </citation>
    <scope>NUCLEOTIDE SEQUENCE [LARGE SCALE GENOMIC DNA]</scope>
    <source>
        <strain evidence="7">SL3-2-4</strain>
    </source>
</reference>
<dbReference type="RefSeq" id="WP_137811929.1">
    <property type="nucleotide sequence ID" value="NZ_BJFL01000001.1"/>
</dbReference>
<evidence type="ECO:0000313" key="6">
    <source>
        <dbReference type="EMBL" id="GDY28749.1"/>
    </source>
</evidence>
<keyword evidence="3" id="KW-0378">Hydrolase</keyword>
<dbReference type="AlphaFoldDB" id="A0A4D4J2A6"/>
<evidence type="ECO:0000259" key="5">
    <source>
        <dbReference type="Pfam" id="PF01850"/>
    </source>
</evidence>